<protein>
    <submittedName>
        <fullName evidence="3">Multiprotein bridging factor aMBF1</fullName>
    </submittedName>
</protein>
<dbReference type="PANTHER" id="PTHR10245">
    <property type="entry name" value="ENDOTHELIAL DIFFERENTIATION-RELATED FACTOR 1 MULTIPROTEIN BRIDGING FACTOR 1"/>
    <property type="match status" value="1"/>
</dbReference>
<reference evidence="3" key="2">
    <citation type="journal article" date="2022" name="Nat. Microbiol.">
        <title>A closed Candidatus Odinarchaeum chromosome exposes Asgard archaeal viruses.</title>
        <authorList>
            <person name="Tamarit D."/>
            <person name="Caceres E.F."/>
            <person name="Krupovic M."/>
            <person name="Nijland R."/>
            <person name="Eme L."/>
            <person name="Robinson N.P."/>
            <person name="Ettema T.J.G."/>
        </authorList>
    </citation>
    <scope>NUCLEOTIDE SEQUENCE</scope>
    <source>
        <strain evidence="3">LCB_4</strain>
    </source>
</reference>
<evidence type="ECO:0000313" key="4">
    <source>
        <dbReference type="Proteomes" id="UP000186851"/>
    </source>
</evidence>
<dbReference type="InterPro" id="IPR010982">
    <property type="entry name" value="Lambda_DNA-bd_dom_sf"/>
</dbReference>
<feature type="domain" description="HTH cro/C1-type" evidence="2">
    <location>
        <begin position="79"/>
        <end position="133"/>
    </location>
</feature>
<dbReference type="AlphaFoldDB" id="A0AAF0D2W5"/>
<evidence type="ECO:0000313" key="3">
    <source>
        <dbReference type="EMBL" id="WEU40680.1"/>
    </source>
</evidence>
<dbReference type="Proteomes" id="UP000186851">
    <property type="component" value="Chromosome"/>
</dbReference>
<dbReference type="EMBL" id="CP091871">
    <property type="protein sequence ID" value="WEU40680.1"/>
    <property type="molecule type" value="Genomic_DNA"/>
</dbReference>
<dbReference type="InterPro" id="IPR004451">
    <property type="entry name" value="MJ0586"/>
</dbReference>
<evidence type="ECO:0000259" key="2">
    <source>
        <dbReference type="PROSITE" id="PS50943"/>
    </source>
</evidence>
<dbReference type="KEGG" id="oyw:OdinLCB4_001770"/>
<dbReference type="NCBIfam" id="TIGR00270">
    <property type="entry name" value="multiprotein bridging factor aMBF1"/>
    <property type="match status" value="1"/>
</dbReference>
<reference evidence="3" key="1">
    <citation type="journal article" date="2017" name="Nature">
        <title>Asgard archaea illuminate the origin of eukaryotic cellular complexity.</title>
        <authorList>
            <person name="Zaremba-Niedzwiedzka K."/>
            <person name="Caceres E.F."/>
            <person name="Saw J.H."/>
            <person name="Backstrom D."/>
            <person name="Juzokaite L."/>
            <person name="Vancaester E."/>
            <person name="Seitz K.W."/>
            <person name="Anantharaman K."/>
            <person name="Starnawski P."/>
            <person name="Kjeldsen K.U."/>
            <person name="Scott M.B."/>
            <person name="Nunoura T."/>
            <person name="Banfield J.F."/>
            <person name="Schramm A."/>
            <person name="Baker B.J."/>
            <person name="Spang A."/>
            <person name="Ettema T.J.G."/>
        </authorList>
    </citation>
    <scope>NUCLEOTIDE SEQUENCE</scope>
    <source>
        <strain evidence="3">LCB_4</strain>
    </source>
</reference>
<dbReference type="Pfam" id="PF01381">
    <property type="entry name" value="HTH_3"/>
    <property type="match status" value="1"/>
</dbReference>
<accession>A0AAF0D2W5</accession>
<dbReference type="GO" id="GO:0003677">
    <property type="term" value="F:DNA binding"/>
    <property type="evidence" value="ECO:0007669"/>
    <property type="project" value="UniProtKB-KW"/>
</dbReference>
<evidence type="ECO:0000256" key="1">
    <source>
        <dbReference type="ARBA" id="ARBA00023125"/>
    </source>
</evidence>
<dbReference type="SMART" id="SM00530">
    <property type="entry name" value="HTH_XRE"/>
    <property type="match status" value="1"/>
</dbReference>
<name>A0AAF0D2W5_ODILC</name>
<keyword evidence="1" id="KW-0238">DNA-binding</keyword>
<dbReference type="SUPFAM" id="SSF47413">
    <property type="entry name" value="lambda repressor-like DNA-binding domains"/>
    <property type="match status" value="1"/>
</dbReference>
<dbReference type="CDD" id="cd00093">
    <property type="entry name" value="HTH_XRE"/>
    <property type="match status" value="1"/>
</dbReference>
<proteinExistence type="predicted"/>
<organism evidence="3 4">
    <name type="scientific">Odinarchaeota yellowstonii (strain LCB_4)</name>
    <dbReference type="NCBI Taxonomy" id="1841599"/>
    <lineage>
        <taxon>Archaea</taxon>
        <taxon>Promethearchaeati</taxon>
        <taxon>Candidatus Odinarchaeota</taxon>
        <taxon>Candidatus Odinarchaeia</taxon>
        <taxon>Candidatus Odinarchaeales</taxon>
        <taxon>Candidatus Odinarchaeaceae</taxon>
        <taxon>Candidatus Odinarchaeum</taxon>
    </lineage>
</organism>
<dbReference type="Gene3D" id="1.10.260.40">
    <property type="entry name" value="lambda repressor-like DNA-binding domains"/>
    <property type="match status" value="1"/>
</dbReference>
<dbReference type="PANTHER" id="PTHR10245:SF15">
    <property type="entry name" value="ENDOTHELIAL DIFFERENTIATION-RELATED FACTOR 1"/>
    <property type="match status" value="1"/>
</dbReference>
<sequence length="161" mass="18474">MLCEICGKNAPKTFYVELDGAVLSVCEECSKYGNIVEENALREVKPKRKIEVTKSEVKVKSDEVVEKVLDLKPDYYKIIKTEREKRKLTQEELAKLLNEKPSVISKIETGRFEPEENLIRKLEKFFNVRLVEVTELPASKPVFKSGELTLGEVVNLKKKKS</sequence>
<dbReference type="InterPro" id="IPR001387">
    <property type="entry name" value="Cro/C1-type_HTH"/>
</dbReference>
<gene>
    <name evidence="3" type="ORF">OdinLCB4_001770</name>
</gene>
<dbReference type="PROSITE" id="PS50943">
    <property type="entry name" value="HTH_CROC1"/>
    <property type="match status" value="1"/>
</dbReference>